<evidence type="ECO:0000256" key="2">
    <source>
        <dbReference type="ARBA" id="ARBA00022475"/>
    </source>
</evidence>
<dbReference type="PANTHER" id="PTHR43512">
    <property type="entry name" value="TRANSLATION FACTOR GUF1-RELATED"/>
    <property type="match status" value="1"/>
</dbReference>
<dbReference type="FunFam" id="2.40.30.10:FF:000015">
    <property type="entry name" value="Translation factor GUF1, mitochondrial"/>
    <property type="match status" value="1"/>
</dbReference>
<dbReference type="Pfam" id="PF00009">
    <property type="entry name" value="GTP_EFTU"/>
    <property type="match status" value="1"/>
</dbReference>
<dbReference type="GO" id="GO:0043022">
    <property type="term" value="F:ribosome binding"/>
    <property type="evidence" value="ECO:0007669"/>
    <property type="project" value="UniProtKB-UniRule"/>
</dbReference>
<evidence type="ECO:0000256" key="9">
    <source>
        <dbReference type="ARBA" id="ARBA00057626"/>
    </source>
</evidence>
<dbReference type="Gene3D" id="3.30.70.870">
    <property type="entry name" value="Elongation Factor G (Translational Gtpase), domain 3"/>
    <property type="match status" value="1"/>
</dbReference>
<evidence type="ECO:0000256" key="12">
    <source>
        <dbReference type="HAMAP-Rule" id="MF_00071"/>
    </source>
</evidence>
<dbReference type="Gene3D" id="3.40.50.300">
    <property type="entry name" value="P-loop containing nucleotide triphosphate hydrolases"/>
    <property type="match status" value="1"/>
</dbReference>
<dbReference type="InterPro" id="IPR031157">
    <property type="entry name" value="G_TR_CS"/>
</dbReference>
<dbReference type="Gene3D" id="2.40.30.10">
    <property type="entry name" value="Translation factors"/>
    <property type="match status" value="1"/>
</dbReference>
<dbReference type="GO" id="GO:0003746">
    <property type="term" value="F:translation elongation factor activity"/>
    <property type="evidence" value="ECO:0007669"/>
    <property type="project" value="UniProtKB-UniRule"/>
</dbReference>
<dbReference type="CDD" id="cd16260">
    <property type="entry name" value="EF4_III"/>
    <property type="match status" value="1"/>
</dbReference>
<evidence type="ECO:0000313" key="14">
    <source>
        <dbReference type="EMBL" id="QCB93240.1"/>
    </source>
</evidence>
<dbReference type="InterPro" id="IPR035654">
    <property type="entry name" value="LepA_IV"/>
</dbReference>
<evidence type="ECO:0000256" key="7">
    <source>
        <dbReference type="ARBA" id="ARBA00023136"/>
    </source>
</evidence>
<dbReference type="CDD" id="cd01890">
    <property type="entry name" value="LepA"/>
    <property type="match status" value="1"/>
</dbReference>
<dbReference type="GO" id="GO:0005886">
    <property type="term" value="C:plasma membrane"/>
    <property type="evidence" value="ECO:0007669"/>
    <property type="project" value="UniProtKB-SubCell"/>
</dbReference>
<gene>
    <name evidence="12 14" type="primary">lepA</name>
    <name evidence="14" type="ORF">E5225_06425</name>
</gene>
<evidence type="ECO:0000256" key="8">
    <source>
        <dbReference type="ARBA" id="ARBA00050293"/>
    </source>
</evidence>
<dbReference type="Proteomes" id="UP000296469">
    <property type="component" value="Chromosome"/>
</dbReference>
<dbReference type="GO" id="GO:0005525">
    <property type="term" value="F:GTP binding"/>
    <property type="evidence" value="ECO:0007669"/>
    <property type="project" value="UniProtKB-UniRule"/>
</dbReference>
<dbReference type="InterPro" id="IPR027417">
    <property type="entry name" value="P-loop_NTPase"/>
</dbReference>
<dbReference type="InterPro" id="IPR013842">
    <property type="entry name" value="LepA_CTD"/>
</dbReference>
<evidence type="ECO:0000256" key="6">
    <source>
        <dbReference type="ARBA" id="ARBA00023134"/>
    </source>
</evidence>
<dbReference type="SUPFAM" id="SSF52540">
    <property type="entry name" value="P-loop containing nucleoside triphosphate hydrolases"/>
    <property type="match status" value="1"/>
</dbReference>
<keyword evidence="3 12" id="KW-0547">Nucleotide-binding</keyword>
<dbReference type="InterPro" id="IPR035647">
    <property type="entry name" value="EFG_III/V"/>
</dbReference>
<dbReference type="GO" id="GO:0003924">
    <property type="term" value="F:GTPase activity"/>
    <property type="evidence" value="ECO:0007669"/>
    <property type="project" value="UniProtKB-UniRule"/>
</dbReference>
<dbReference type="Pfam" id="PF03144">
    <property type="entry name" value="GTP_EFTU_D2"/>
    <property type="match status" value="1"/>
</dbReference>
<comment type="similarity">
    <text evidence="1 12">Belongs to the TRAFAC class translation factor GTPase superfamily. Classic translation factor GTPase family. LepA subfamily.</text>
</comment>
<dbReference type="InterPro" id="IPR038363">
    <property type="entry name" value="LepA_C_sf"/>
</dbReference>
<sequence>MSPIPSAAAAARIVPAATTPELLRNFCIIAHIDHGKSTLADRMLQLTGVVEARAMRAQYLDRMDIERERGITIKSQAVRMPWELDGTPYALNMIDTPGHVDFTYEVSRSLAACEGAVLLVDAAQGIEAQTLANLYLALENDLQVIPVLNKIDLPAAQPEKYAEEIARLVGGDPADVMRVSGKTGAGVEALLDRIVRTVPAPVGDAAAPARAMIFDSVYDTYRGVVTYVRVVDGHLDPRERIAMMSTRATHELLEIGVISPEPVPSKGLGVGEVGYLITGVKDVRQSKVGDTVTNAAKPAADALGGYSDPKPMVFSGLYPIDGSDYPVLRDALDKLKLNDAALNYEPETSVALGFGFRVGFLGLLHLEIIRERLEREFDLDLISTAPNVVYDVVLEDRTTVRVTNPSEFPGGKIREVHEPVVKATILAPSEFIGAIMELCQGKRGDLQGMDYLSEDRVEMRYVLPLAEIVYDFFDQLKSRTRGYASLDYEPVGDQVADLVKVDILLQGEQVDAFSSIVHKDKAYAYGVMMTAKLKELIPRQQFEVPIQAAVGSRIIARETIRAIRKDVLAKCYGGDITRKRKLLEKQKEGKKRMKTIGRVDVPQEAFIAALTSDGAGSAGGGREAKDAKKK</sequence>
<keyword evidence="6 12" id="KW-0342">GTP-binding</keyword>
<dbReference type="EMBL" id="CP039291">
    <property type="protein sequence ID" value="QCB93240.1"/>
    <property type="molecule type" value="Genomic_DNA"/>
</dbReference>
<dbReference type="Gene3D" id="3.30.70.2570">
    <property type="entry name" value="Elongation factor 4, C-terminal domain"/>
    <property type="match status" value="1"/>
</dbReference>
<comment type="subcellular location">
    <subcellularLocation>
        <location evidence="12">Cell membrane</location>
        <topology evidence="12">Peripheral membrane protein</topology>
        <orientation evidence="12">Cytoplasmic side</orientation>
    </subcellularLocation>
</comment>
<dbReference type="SMART" id="SM00838">
    <property type="entry name" value="EFG_C"/>
    <property type="match status" value="1"/>
</dbReference>
<dbReference type="PROSITE" id="PS51722">
    <property type="entry name" value="G_TR_2"/>
    <property type="match status" value="1"/>
</dbReference>
<protein>
    <recommendedName>
        <fullName evidence="11 12">Elongation factor 4</fullName>
        <shortName evidence="12">EF-4</shortName>
        <ecNumber evidence="11 12">3.6.5.n1</ecNumber>
    </recommendedName>
    <alternativeName>
        <fullName evidence="12">Ribosomal back-translocase LepA</fullName>
    </alternativeName>
</protein>
<proteinExistence type="inferred from homology"/>
<dbReference type="NCBIfam" id="TIGR01393">
    <property type="entry name" value="lepA"/>
    <property type="match status" value="1"/>
</dbReference>
<dbReference type="InterPro" id="IPR000640">
    <property type="entry name" value="EFG_V-like"/>
</dbReference>
<dbReference type="EC" id="3.6.5.n1" evidence="11 12"/>
<dbReference type="FunFam" id="3.30.70.240:FF:000007">
    <property type="entry name" value="Translation factor GUF1, mitochondrial"/>
    <property type="match status" value="1"/>
</dbReference>
<evidence type="ECO:0000259" key="13">
    <source>
        <dbReference type="PROSITE" id="PS51722"/>
    </source>
</evidence>
<dbReference type="PROSITE" id="PS00301">
    <property type="entry name" value="G_TR_1"/>
    <property type="match status" value="1"/>
</dbReference>
<dbReference type="Gene3D" id="3.30.70.240">
    <property type="match status" value="1"/>
</dbReference>
<keyword evidence="5 12" id="KW-0648">Protein biosynthesis</keyword>
<keyword evidence="15" id="KW-1185">Reference proteome</keyword>
<evidence type="ECO:0000256" key="3">
    <source>
        <dbReference type="ARBA" id="ARBA00022741"/>
    </source>
</evidence>
<keyword evidence="2 12" id="KW-1003">Cell membrane</keyword>
<dbReference type="Pfam" id="PF00679">
    <property type="entry name" value="EFG_C"/>
    <property type="match status" value="1"/>
</dbReference>
<dbReference type="SUPFAM" id="SSF50447">
    <property type="entry name" value="Translation proteins"/>
    <property type="match status" value="1"/>
</dbReference>
<organism evidence="14 15">
    <name type="scientific">Cellulomonas shaoxiangyii</name>
    <dbReference type="NCBI Taxonomy" id="2566013"/>
    <lineage>
        <taxon>Bacteria</taxon>
        <taxon>Bacillati</taxon>
        <taxon>Actinomycetota</taxon>
        <taxon>Actinomycetes</taxon>
        <taxon>Micrococcales</taxon>
        <taxon>Cellulomonadaceae</taxon>
        <taxon>Cellulomonas</taxon>
    </lineage>
</organism>
<dbReference type="PANTHER" id="PTHR43512:SF4">
    <property type="entry name" value="TRANSLATION FACTOR GUF1 HOMOLOG, CHLOROPLASTIC"/>
    <property type="match status" value="1"/>
</dbReference>
<accession>A0A4P7SH12</accession>
<keyword evidence="4 12" id="KW-0378">Hydrolase</keyword>
<dbReference type="InterPro" id="IPR006297">
    <property type="entry name" value="EF-4"/>
</dbReference>
<dbReference type="CDD" id="cd03699">
    <property type="entry name" value="EF4_II"/>
    <property type="match status" value="1"/>
</dbReference>
<dbReference type="PRINTS" id="PR00315">
    <property type="entry name" value="ELONGATNFCT"/>
</dbReference>
<comment type="similarity">
    <text evidence="10">Belongs to the GTP-binding elongation factor family. LepA subfamily.</text>
</comment>
<dbReference type="KEGG" id="celz:E5225_06425"/>
<dbReference type="CDD" id="cd03709">
    <property type="entry name" value="lepA_C"/>
    <property type="match status" value="1"/>
</dbReference>
<feature type="binding site" evidence="12">
    <location>
        <begin position="33"/>
        <end position="38"/>
    </location>
    <ligand>
        <name>GTP</name>
        <dbReference type="ChEBI" id="CHEBI:37565"/>
    </ligand>
</feature>
<dbReference type="InterPro" id="IPR009000">
    <property type="entry name" value="Transl_B-barrel_sf"/>
</dbReference>
<feature type="domain" description="Tr-type G" evidence="13">
    <location>
        <begin position="21"/>
        <end position="202"/>
    </location>
</feature>
<dbReference type="HAMAP" id="MF_00071">
    <property type="entry name" value="LepA"/>
    <property type="match status" value="1"/>
</dbReference>
<keyword evidence="7 12" id="KW-0472">Membrane</keyword>
<dbReference type="FunFam" id="3.30.70.870:FF:000004">
    <property type="entry name" value="Translation factor GUF1, mitochondrial"/>
    <property type="match status" value="1"/>
</dbReference>
<reference evidence="14 15" key="1">
    <citation type="submission" date="2019-04" db="EMBL/GenBank/DDBJ databases">
        <title>Isolation and identification of Cellulomonas shaoxiangyii sp. Nov. isolated from feces of the Tibetan antelopes (Pantholops hodgsonii) in the Qinghai-Tibet plateau of China.</title>
        <authorList>
            <person name="Tian Z."/>
        </authorList>
    </citation>
    <scope>NUCLEOTIDE SEQUENCE [LARGE SCALE GENOMIC DNA]</scope>
    <source>
        <strain evidence="14 15">Z28</strain>
    </source>
</reference>
<dbReference type="InterPro" id="IPR000795">
    <property type="entry name" value="T_Tr_GTP-bd_dom"/>
</dbReference>
<dbReference type="InterPro" id="IPR004161">
    <property type="entry name" value="EFTu-like_2"/>
</dbReference>
<name>A0A4P7SH12_9CELL</name>
<dbReference type="InterPro" id="IPR005225">
    <property type="entry name" value="Small_GTP-bd"/>
</dbReference>
<dbReference type="FunFam" id="3.40.50.300:FF:000078">
    <property type="entry name" value="Elongation factor 4"/>
    <property type="match status" value="1"/>
</dbReference>
<dbReference type="GO" id="GO:0045727">
    <property type="term" value="P:positive regulation of translation"/>
    <property type="evidence" value="ECO:0007669"/>
    <property type="project" value="UniProtKB-UniRule"/>
</dbReference>
<evidence type="ECO:0000256" key="1">
    <source>
        <dbReference type="ARBA" id="ARBA00005454"/>
    </source>
</evidence>
<dbReference type="FunFam" id="3.30.70.2570:FF:000001">
    <property type="entry name" value="Translation factor GUF1, mitochondrial"/>
    <property type="match status" value="1"/>
</dbReference>
<keyword evidence="14" id="KW-0251">Elongation factor</keyword>
<comment type="function">
    <text evidence="9 12">Required for accurate and efficient protein synthesis under certain stress conditions. May act as a fidelity factor of the translation reaction, by catalyzing a one-codon backward translocation of tRNAs on improperly translocated ribosomes. Back-translocation proceeds from a post-translocation (POST) complex to a pre-translocation (PRE) complex, thus giving elongation factor G a second chance to translocate the tRNAs correctly. Binds to ribosomes in a GTP-dependent manner.</text>
</comment>
<comment type="catalytic activity">
    <reaction evidence="8 12">
        <text>GTP + H2O = GDP + phosphate + H(+)</text>
        <dbReference type="Rhea" id="RHEA:19669"/>
        <dbReference type="ChEBI" id="CHEBI:15377"/>
        <dbReference type="ChEBI" id="CHEBI:15378"/>
        <dbReference type="ChEBI" id="CHEBI:37565"/>
        <dbReference type="ChEBI" id="CHEBI:43474"/>
        <dbReference type="ChEBI" id="CHEBI:58189"/>
        <dbReference type="EC" id="3.6.5.n1"/>
    </reaction>
</comment>
<feature type="binding site" evidence="12">
    <location>
        <begin position="149"/>
        <end position="152"/>
    </location>
    <ligand>
        <name>GTP</name>
        <dbReference type="ChEBI" id="CHEBI:37565"/>
    </ligand>
</feature>
<dbReference type="RefSeq" id="WP_135975296.1">
    <property type="nucleotide sequence ID" value="NZ_CP039291.1"/>
</dbReference>
<evidence type="ECO:0000256" key="11">
    <source>
        <dbReference type="ARBA" id="ARBA00066744"/>
    </source>
</evidence>
<dbReference type="AlphaFoldDB" id="A0A4P7SH12"/>
<evidence type="ECO:0000256" key="4">
    <source>
        <dbReference type="ARBA" id="ARBA00022801"/>
    </source>
</evidence>
<evidence type="ECO:0000313" key="15">
    <source>
        <dbReference type="Proteomes" id="UP000296469"/>
    </source>
</evidence>
<dbReference type="Pfam" id="PF06421">
    <property type="entry name" value="LepA_C"/>
    <property type="match status" value="1"/>
</dbReference>
<evidence type="ECO:0000256" key="10">
    <source>
        <dbReference type="ARBA" id="ARBA00061052"/>
    </source>
</evidence>
<evidence type="ECO:0000256" key="5">
    <source>
        <dbReference type="ARBA" id="ARBA00022917"/>
    </source>
</evidence>
<dbReference type="OrthoDB" id="9801472at2"/>
<dbReference type="NCBIfam" id="TIGR00231">
    <property type="entry name" value="small_GTP"/>
    <property type="match status" value="1"/>
</dbReference>
<dbReference type="SUPFAM" id="SSF54980">
    <property type="entry name" value="EF-G C-terminal domain-like"/>
    <property type="match status" value="2"/>
</dbReference>